<comment type="catalytic activity">
    <reaction evidence="4">
        <text>an (R)-2-hydroxy-long-chain-fatty acyl-CoA = a long-chain fatty aldehyde + formyl-CoA</text>
        <dbReference type="Rhea" id="RHEA:67444"/>
        <dbReference type="ChEBI" id="CHEBI:17176"/>
        <dbReference type="ChEBI" id="CHEBI:57376"/>
        <dbReference type="ChEBI" id="CHEBI:170012"/>
        <dbReference type="EC" id="4.1.2.63"/>
    </reaction>
    <physiologicalReaction direction="left-to-right" evidence="4">
        <dbReference type="Rhea" id="RHEA:67445"/>
    </physiologicalReaction>
</comment>
<evidence type="ECO:0000313" key="8">
    <source>
        <dbReference type="EMBL" id="KAK5579721.1"/>
    </source>
</evidence>
<dbReference type="AlphaFoldDB" id="A0AAN7YTR6"/>
<accession>A0AAN7YTR6</accession>
<dbReference type="InterPro" id="IPR012001">
    <property type="entry name" value="Thiamin_PyroP_enz_TPP-bd_dom"/>
</dbReference>
<evidence type="ECO:0000256" key="2">
    <source>
        <dbReference type="ARBA" id="ARBA00023052"/>
    </source>
</evidence>
<dbReference type="EMBL" id="JAVFKY010000003">
    <property type="protein sequence ID" value="KAK5579721.1"/>
    <property type="molecule type" value="Genomic_DNA"/>
</dbReference>
<dbReference type="PANTHER" id="PTHR43710">
    <property type="entry name" value="2-HYDROXYACYL-COA LYASE"/>
    <property type="match status" value="1"/>
</dbReference>
<sequence>MRDYSNIIHNSVDRGDRLVNNFFNSLTYQSNYMVDRVERAFGGSKFAGDVFKITATVGVPLALGYGIHRYISQRPKLKEKIPWGQLRNGGNVISRVLNNHNIRYAFSLNELQDIKTINESSFENKMKIIQMKNYNNAIVAAGGVFRMTGQIGVIFVNGGPEVISMINGIVNAKVDNIPLIVIAISPIIGEQEFDKKLLNNYFKYIKEITNINEISEVLEDSFAKSVESEYSSSVLIEISQSLLLPEEETKEYLENFQKSRWYINKLWDEFSGRAFKYPSETTEISFHYPRLRMVETPKNKHVDNVMNHLVDAKYPVLVIGDQCLVSNNINNKDLNLESLKLSIQLLGVPTFLNGFSKCLGTMGINNIVNDSMEYALERCDLLISMGISSPSFINDLNIKTSKTKIFSIEEFSQPAGFSNKFGLDFVERYACDPSAFLLHLGFIFPKSHSNKWNKWLYDLQEKDSISLLINEKKSEIKVDNVNPYMLIRSLKDTFKRLEKPPVIVSDKGEFCDVANSTLGGTVLSLIQSSKFSSHSSSIGLAIASKLCFPETDVFMLTDNISIINCVQEFGTLSHYRLPINIIVANNEKHSIVNPLGRDIVNLQNQQPKNLMDNQSKHNEAPRTAFHKIMNAYGGNGFIINKDQGSIKDDIEKMLLEGRDKSLNTHRPVLFNVWTDIPKQSGIGGSAM</sequence>
<evidence type="ECO:0000259" key="7">
    <source>
        <dbReference type="Pfam" id="PF02776"/>
    </source>
</evidence>
<evidence type="ECO:0000313" key="9">
    <source>
        <dbReference type="Proteomes" id="UP001344447"/>
    </source>
</evidence>
<keyword evidence="2" id="KW-0786">Thiamine pyrophosphate</keyword>
<dbReference type="Pfam" id="PF02776">
    <property type="entry name" value="TPP_enzyme_N"/>
    <property type="match status" value="1"/>
</dbReference>
<comment type="catalytic activity">
    <reaction evidence="3">
        <text>a 2-hydroxy-3-methyl fatty acyl-CoA = a 2-methyl-branched fatty aldehyde + formyl-CoA</text>
        <dbReference type="Rhea" id="RHEA:25375"/>
        <dbReference type="ChEBI" id="CHEBI:49188"/>
        <dbReference type="ChEBI" id="CHEBI:57376"/>
        <dbReference type="ChEBI" id="CHEBI:58783"/>
        <dbReference type="EC" id="4.1.2.63"/>
    </reaction>
    <physiologicalReaction direction="left-to-right" evidence="3">
        <dbReference type="Rhea" id="RHEA:25376"/>
    </physiologicalReaction>
</comment>
<organism evidence="8 9">
    <name type="scientific">Dictyostelium firmibasis</name>
    <dbReference type="NCBI Taxonomy" id="79012"/>
    <lineage>
        <taxon>Eukaryota</taxon>
        <taxon>Amoebozoa</taxon>
        <taxon>Evosea</taxon>
        <taxon>Eumycetozoa</taxon>
        <taxon>Dictyostelia</taxon>
        <taxon>Dictyosteliales</taxon>
        <taxon>Dictyosteliaceae</taxon>
        <taxon>Dictyostelium</taxon>
    </lineage>
</organism>
<keyword evidence="1" id="KW-0479">Metal-binding</keyword>
<evidence type="ECO:0000256" key="4">
    <source>
        <dbReference type="ARBA" id="ARBA00044454"/>
    </source>
</evidence>
<proteinExistence type="predicted"/>
<gene>
    <name evidence="8" type="ORF">RB653_009407</name>
</gene>
<feature type="domain" description="Thiamine pyrophosphate enzyme TPP-binding" evidence="6">
    <location>
        <begin position="525"/>
        <end position="663"/>
    </location>
</feature>
<dbReference type="GO" id="GO:0001561">
    <property type="term" value="P:fatty acid alpha-oxidation"/>
    <property type="evidence" value="ECO:0007669"/>
    <property type="project" value="TreeGrafter"/>
</dbReference>
<evidence type="ECO:0000259" key="6">
    <source>
        <dbReference type="Pfam" id="PF02775"/>
    </source>
</evidence>
<dbReference type="InterPro" id="IPR029035">
    <property type="entry name" value="DHS-like_NAD/FAD-binding_dom"/>
</dbReference>
<reference evidence="8 9" key="1">
    <citation type="submission" date="2023-11" db="EMBL/GenBank/DDBJ databases">
        <title>Dfirmibasis_genome.</title>
        <authorList>
            <person name="Edelbroek B."/>
            <person name="Kjellin J."/>
            <person name="Jerlstrom-Hultqvist J."/>
            <person name="Soderbom F."/>
        </authorList>
    </citation>
    <scope>NUCLEOTIDE SEQUENCE [LARGE SCALE GENOMIC DNA]</scope>
    <source>
        <strain evidence="8 9">TNS-C-14</strain>
    </source>
</reference>
<evidence type="ECO:0000256" key="3">
    <source>
        <dbReference type="ARBA" id="ARBA00044451"/>
    </source>
</evidence>
<dbReference type="EC" id="4.1.2.63" evidence="5"/>
<evidence type="ECO:0000256" key="1">
    <source>
        <dbReference type="ARBA" id="ARBA00022723"/>
    </source>
</evidence>
<dbReference type="InterPro" id="IPR029061">
    <property type="entry name" value="THDP-binding"/>
</dbReference>
<feature type="domain" description="Thiamine pyrophosphate enzyme N-terminal TPP-binding" evidence="7">
    <location>
        <begin position="88"/>
        <end position="192"/>
    </location>
</feature>
<evidence type="ECO:0000256" key="5">
    <source>
        <dbReference type="ARBA" id="ARBA00044518"/>
    </source>
</evidence>
<dbReference type="GO" id="GO:0005777">
    <property type="term" value="C:peroxisome"/>
    <property type="evidence" value="ECO:0007669"/>
    <property type="project" value="TreeGrafter"/>
</dbReference>
<dbReference type="InterPro" id="IPR045025">
    <property type="entry name" value="HACL1-like"/>
</dbReference>
<dbReference type="CDD" id="cd07035">
    <property type="entry name" value="TPP_PYR_POX_like"/>
    <property type="match status" value="1"/>
</dbReference>
<keyword evidence="9" id="KW-1185">Reference proteome</keyword>
<dbReference type="GO" id="GO:0106359">
    <property type="term" value="F:2-hydroxyacyl-CoA lyase activity"/>
    <property type="evidence" value="ECO:0007669"/>
    <property type="project" value="UniProtKB-EC"/>
</dbReference>
<comment type="caution">
    <text evidence="8">The sequence shown here is derived from an EMBL/GenBank/DDBJ whole genome shotgun (WGS) entry which is preliminary data.</text>
</comment>
<dbReference type="SUPFAM" id="SSF52518">
    <property type="entry name" value="Thiamin diphosphate-binding fold (THDP-binding)"/>
    <property type="match status" value="2"/>
</dbReference>
<dbReference type="GO" id="GO:0046872">
    <property type="term" value="F:metal ion binding"/>
    <property type="evidence" value="ECO:0007669"/>
    <property type="project" value="UniProtKB-KW"/>
</dbReference>
<dbReference type="GO" id="GO:0030976">
    <property type="term" value="F:thiamine pyrophosphate binding"/>
    <property type="evidence" value="ECO:0007669"/>
    <property type="project" value="InterPro"/>
</dbReference>
<name>A0AAN7YTR6_9MYCE</name>
<dbReference type="SUPFAM" id="SSF52467">
    <property type="entry name" value="DHS-like NAD/FAD-binding domain"/>
    <property type="match status" value="1"/>
</dbReference>
<dbReference type="PANTHER" id="PTHR43710:SF1">
    <property type="entry name" value="THIAMINE PYROPHOSPHATE ENZYME CENTRAL DOMAIN-CONTAINING PROTEIN"/>
    <property type="match status" value="1"/>
</dbReference>
<dbReference type="Proteomes" id="UP001344447">
    <property type="component" value="Unassembled WGS sequence"/>
</dbReference>
<dbReference type="Gene3D" id="3.40.50.970">
    <property type="match status" value="2"/>
</dbReference>
<dbReference type="Pfam" id="PF02775">
    <property type="entry name" value="TPP_enzyme_C"/>
    <property type="match status" value="1"/>
</dbReference>
<dbReference type="InterPro" id="IPR011766">
    <property type="entry name" value="TPP_enzyme_TPP-bd"/>
</dbReference>
<protein>
    <recommendedName>
        <fullName evidence="5">2-hydroxyacyl-CoA lyase</fullName>
        <ecNumber evidence="5">4.1.2.63</ecNumber>
    </recommendedName>
</protein>